<organism evidence="2">
    <name type="scientific">uncultured Eubacteriales bacterium</name>
    <dbReference type="NCBI Taxonomy" id="172733"/>
    <lineage>
        <taxon>Bacteria</taxon>
        <taxon>Bacillati</taxon>
        <taxon>Bacillota</taxon>
        <taxon>Clostridia</taxon>
        <taxon>Eubacteriales</taxon>
        <taxon>environmental samples</taxon>
    </lineage>
</organism>
<feature type="transmembrane region" description="Helical" evidence="1">
    <location>
        <begin position="36"/>
        <end position="52"/>
    </location>
</feature>
<accession>A0A212K2F7</accession>
<dbReference type="InterPro" id="IPR005562">
    <property type="entry name" value="SpoVA"/>
</dbReference>
<protein>
    <submittedName>
        <fullName evidence="2">Stage V sporulation protein AEB</fullName>
    </submittedName>
</protein>
<dbReference type="Pfam" id="PF03862">
    <property type="entry name" value="SpoVAC_SpoVAEB"/>
    <property type="match status" value="1"/>
</dbReference>
<dbReference type="InterPro" id="IPR014204">
    <property type="entry name" value="Spore_V_AE"/>
</dbReference>
<evidence type="ECO:0000313" key="2">
    <source>
        <dbReference type="EMBL" id="SBW05879.1"/>
    </source>
</evidence>
<reference evidence="2" key="1">
    <citation type="submission" date="2016-04" db="EMBL/GenBank/DDBJ databases">
        <authorList>
            <person name="Evans L.H."/>
            <person name="Alamgir A."/>
            <person name="Owens N."/>
            <person name="Weber N.D."/>
            <person name="Virtaneva K."/>
            <person name="Barbian K."/>
            <person name="Babar A."/>
            <person name="Rosenke K."/>
        </authorList>
    </citation>
    <scope>NUCLEOTIDE SEQUENCE</scope>
    <source>
        <strain evidence="2">86</strain>
    </source>
</reference>
<proteinExistence type="predicted"/>
<gene>
    <name evidence="2" type="primary">spoVAEB</name>
    <name evidence="2" type="ORF">KL86CLO1_12088</name>
</gene>
<feature type="transmembrane region" description="Helical" evidence="1">
    <location>
        <begin position="58"/>
        <end position="75"/>
    </location>
</feature>
<evidence type="ECO:0000256" key="1">
    <source>
        <dbReference type="SAM" id="Phobius"/>
    </source>
</evidence>
<dbReference type="PANTHER" id="PTHR38450:SF2">
    <property type="entry name" value="STAGE V SPORULATION PROTEIN AEB"/>
    <property type="match status" value="1"/>
</dbReference>
<name>A0A212K2F7_9FIRM</name>
<keyword evidence="1" id="KW-1133">Transmembrane helix</keyword>
<feature type="transmembrane region" description="Helical" evidence="1">
    <location>
        <begin position="87"/>
        <end position="116"/>
    </location>
</feature>
<keyword evidence="1" id="KW-0812">Transmembrane</keyword>
<dbReference type="PANTHER" id="PTHR38450">
    <property type="entry name" value="STAGE V SPORULATION PROTEIN AC-RELATED"/>
    <property type="match status" value="1"/>
</dbReference>
<feature type="transmembrane region" description="Helical" evidence="1">
    <location>
        <begin position="6"/>
        <end position="24"/>
    </location>
</feature>
<dbReference type="AlphaFoldDB" id="A0A212K2F7"/>
<dbReference type="EMBL" id="FLUN01000001">
    <property type="protein sequence ID" value="SBW05879.1"/>
    <property type="molecule type" value="Genomic_DNA"/>
</dbReference>
<sequence>MEVFWEYGRAFLCGGILCLIGQLLIDKTPLTPAKILVTYVVSGVILGGLGLYKYLVEWGGAGATVPLTGFGYLLAKGVEKAVTEQGAIGILTGGVTATAGGITAAIFFGYLVAVIFKAKPKA</sequence>
<keyword evidence="1" id="KW-0472">Membrane</keyword>
<dbReference type="NCBIfam" id="TIGR02839">
    <property type="entry name" value="spore_V_AE"/>
    <property type="match status" value="1"/>
</dbReference>